<sequence length="71" mass="7324">MSPTARTKCISCVTMMSVMSSRARFSTTPGTSPTSSGSRADVISSHSSTAGFIASARAIATRCCWPDNCSG</sequence>
<dbReference type="EMBL" id="CP013387">
    <property type="protein sequence ID" value="AOJ05019.1"/>
    <property type="molecule type" value="Genomic_DNA"/>
</dbReference>
<name>A0A1B4FMX5_9BURK</name>
<evidence type="ECO:0000313" key="2">
    <source>
        <dbReference type="EMBL" id="AOJ05019.1"/>
    </source>
</evidence>
<feature type="region of interest" description="Disordered" evidence="1">
    <location>
        <begin position="23"/>
        <end position="42"/>
    </location>
</feature>
<protein>
    <submittedName>
        <fullName evidence="2">Uncharacterized protein</fullName>
    </submittedName>
</protein>
<organism evidence="2 3">
    <name type="scientific">Burkholderia mayonis</name>
    <dbReference type="NCBI Taxonomy" id="1385591"/>
    <lineage>
        <taxon>Bacteria</taxon>
        <taxon>Pseudomonadati</taxon>
        <taxon>Pseudomonadota</taxon>
        <taxon>Betaproteobacteria</taxon>
        <taxon>Burkholderiales</taxon>
        <taxon>Burkholderiaceae</taxon>
        <taxon>Burkholderia</taxon>
        <taxon>pseudomallei group</taxon>
    </lineage>
</organism>
<evidence type="ECO:0000256" key="1">
    <source>
        <dbReference type="SAM" id="MobiDB-lite"/>
    </source>
</evidence>
<dbReference type="AlphaFoldDB" id="A0A1B4FMX5"/>
<reference evidence="2 3" key="1">
    <citation type="submission" date="2015-12" db="EMBL/GenBank/DDBJ databases">
        <title>Diversity of Burkholderia near neighbor genomes.</title>
        <authorList>
            <person name="Sahl J."/>
            <person name="Wagner D."/>
            <person name="Keim P."/>
        </authorList>
    </citation>
    <scope>NUCLEOTIDE SEQUENCE [LARGE SCALE GENOMIC DNA]</scope>
    <source>
        <strain evidence="2 3">BDU6</strain>
    </source>
</reference>
<gene>
    <name evidence="2" type="ORF">WS70_25130</name>
</gene>
<keyword evidence="3" id="KW-1185">Reference proteome</keyword>
<dbReference type="KEGG" id="buu:WS70_25130"/>
<dbReference type="AntiFam" id="ANF00062">
    <property type="entry name" value="Shadow ORF (opposite ABC transporter protein)"/>
</dbReference>
<proteinExistence type="predicted"/>
<evidence type="ECO:0000313" key="3">
    <source>
        <dbReference type="Proteomes" id="UP000062519"/>
    </source>
</evidence>
<accession>A0A1B4FMX5</accession>
<dbReference type="Proteomes" id="UP000062519">
    <property type="component" value="Chromosome 2"/>
</dbReference>
<feature type="compositionally biased region" description="Low complexity" evidence="1">
    <location>
        <begin position="26"/>
        <end position="38"/>
    </location>
</feature>